<evidence type="ECO:0000313" key="1">
    <source>
        <dbReference type="EMBL" id="KAI0067760.1"/>
    </source>
</evidence>
<accession>A0ACB8TH90</accession>
<comment type="caution">
    <text evidence="1">The sequence shown here is derived from an EMBL/GenBank/DDBJ whole genome shotgun (WGS) entry which is preliminary data.</text>
</comment>
<name>A0ACB8TH90_9AGAM</name>
<evidence type="ECO:0000313" key="2">
    <source>
        <dbReference type="Proteomes" id="UP000814140"/>
    </source>
</evidence>
<dbReference type="EMBL" id="MU277189">
    <property type="protein sequence ID" value="KAI0067760.1"/>
    <property type="molecule type" value="Genomic_DNA"/>
</dbReference>
<sequence length="267" mass="29363">MLQLLHSLSSRIPFPRGLHSIPRSRITSRLKPLVWGSAFAIPTALALQSAIYLDSDTQKDGSDVVADPATSIEFPTTLHIPAKVPTPSYTLIGVGVRTVSFLKIKVYSVGFYADLSNPNLTISRSASPEDKIAHIIGNTSCMLRIIPTRNTSYTHLRDAFVRTLQARQQLGHKLGSLSQEELVSAQAPISKLKTLFPNAPFLKHTPLDIILSPPDSSQPRTLIFRDLGVIQHDWVAHELMSAYFDGEGNSPPLKKMVMQKLEAFGTS</sequence>
<gene>
    <name evidence="1" type="ORF">BV25DRAFT_1911641</name>
</gene>
<reference evidence="1" key="1">
    <citation type="submission" date="2021-03" db="EMBL/GenBank/DDBJ databases">
        <authorList>
            <consortium name="DOE Joint Genome Institute"/>
            <person name="Ahrendt S."/>
            <person name="Looney B.P."/>
            <person name="Miyauchi S."/>
            <person name="Morin E."/>
            <person name="Drula E."/>
            <person name="Courty P.E."/>
            <person name="Chicoki N."/>
            <person name="Fauchery L."/>
            <person name="Kohler A."/>
            <person name="Kuo A."/>
            <person name="Labutti K."/>
            <person name="Pangilinan J."/>
            <person name="Lipzen A."/>
            <person name="Riley R."/>
            <person name="Andreopoulos W."/>
            <person name="He G."/>
            <person name="Johnson J."/>
            <person name="Barry K.W."/>
            <person name="Grigoriev I.V."/>
            <person name="Nagy L."/>
            <person name="Hibbett D."/>
            <person name="Henrissat B."/>
            <person name="Matheny P.B."/>
            <person name="Labbe J."/>
            <person name="Martin F."/>
        </authorList>
    </citation>
    <scope>NUCLEOTIDE SEQUENCE</scope>
    <source>
        <strain evidence="1">HHB10654</strain>
    </source>
</reference>
<proteinExistence type="predicted"/>
<keyword evidence="2" id="KW-1185">Reference proteome</keyword>
<protein>
    <submittedName>
        <fullName evidence="1">Uncharacterized protein</fullName>
    </submittedName>
</protein>
<organism evidence="1 2">
    <name type="scientific">Artomyces pyxidatus</name>
    <dbReference type="NCBI Taxonomy" id="48021"/>
    <lineage>
        <taxon>Eukaryota</taxon>
        <taxon>Fungi</taxon>
        <taxon>Dikarya</taxon>
        <taxon>Basidiomycota</taxon>
        <taxon>Agaricomycotina</taxon>
        <taxon>Agaricomycetes</taxon>
        <taxon>Russulales</taxon>
        <taxon>Auriscalpiaceae</taxon>
        <taxon>Artomyces</taxon>
    </lineage>
</organism>
<reference evidence="1" key="2">
    <citation type="journal article" date="2022" name="New Phytol.">
        <title>Evolutionary transition to the ectomycorrhizal habit in the genomes of a hyperdiverse lineage of mushroom-forming fungi.</title>
        <authorList>
            <person name="Looney B."/>
            <person name="Miyauchi S."/>
            <person name="Morin E."/>
            <person name="Drula E."/>
            <person name="Courty P.E."/>
            <person name="Kohler A."/>
            <person name="Kuo A."/>
            <person name="LaButti K."/>
            <person name="Pangilinan J."/>
            <person name="Lipzen A."/>
            <person name="Riley R."/>
            <person name="Andreopoulos W."/>
            <person name="He G."/>
            <person name="Johnson J."/>
            <person name="Nolan M."/>
            <person name="Tritt A."/>
            <person name="Barry K.W."/>
            <person name="Grigoriev I.V."/>
            <person name="Nagy L.G."/>
            <person name="Hibbett D."/>
            <person name="Henrissat B."/>
            <person name="Matheny P.B."/>
            <person name="Labbe J."/>
            <person name="Martin F.M."/>
        </authorList>
    </citation>
    <scope>NUCLEOTIDE SEQUENCE</scope>
    <source>
        <strain evidence="1">HHB10654</strain>
    </source>
</reference>
<dbReference type="Proteomes" id="UP000814140">
    <property type="component" value="Unassembled WGS sequence"/>
</dbReference>